<protein>
    <submittedName>
        <fullName evidence="3">DUF4010 domain-containing protein</fullName>
    </submittedName>
</protein>
<dbReference type="RefSeq" id="WP_208150684.1">
    <property type="nucleotide sequence ID" value="NZ_JAGETV010000025.1"/>
</dbReference>
<feature type="transmembrane region" description="Helical" evidence="1">
    <location>
        <begin position="88"/>
        <end position="106"/>
    </location>
</feature>
<evidence type="ECO:0000313" key="4">
    <source>
        <dbReference type="Proteomes" id="UP000664835"/>
    </source>
</evidence>
<keyword evidence="1" id="KW-1133">Transmembrane helix</keyword>
<evidence type="ECO:0000256" key="1">
    <source>
        <dbReference type="SAM" id="Phobius"/>
    </source>
</evidence>
<name>A0ABS3Q6T8_9GAMM</name>
<dbReference type="InterPro" id="IPR025105">
    <property type="entry name" value="DUF4010"/>
</dbReference>
<feature type="transmembrane region" description="Helical" evidence="1">
    <location>
        <begin position="6"/>
        <end position="27"/>
    </location>
</feature>
<feature type="transmembrane region" description="Helical" evidence="1">
    <location>
        <begin position="63"/>
        <end position="81"/>
    </location>
</feature>
<feature type="transmembrane region" description="Helical" evidence="1">
    <location>
        <begin position="112"/>
        <end position="132"/>
    </location>
</feature>
<keyword evidence="4" id="KW-1185">Reference proteome</keyword>
<feature type="transmembrane region" description="Helical" evidence="1">
    <location>
        <begin position="308"/>
        <end position="328"/>
    </location>
</feature>
<sequence length="418" mass="46368">MDFAESLWGEFIVTLMFGFLTGLELKAYLQKYHQSTDEVFFGTVRTFAFTAMAGFSFFLLDFWMFLIGFVALTAIYMLYYNKVLKRDYGSVLLFWVWALVYVYGALAQTQPFWILAAIFVTIVIVLNAKQSINSLAEKISGDELTTLAKLILLSGIILPLLPNEVLHPWLPVSPFKIWLAVVVVSSVSYLGYVAQKYLFKDQGILVTGIFGGLYSSTATTVVLSKKSQDVPRMSYKMTAAILIATAMMYLRLWVIAAVFQWEAAKILAPFLGGFALLNFVMVLLFIQMERRRVEHKPMLTQAGNPLELKVAFIFAGLFVLMAVITQLVTQYFGDEGLRYLSLIIGFTDIDPFVLSLLNGSYAADTALIASGILIAAGSNNLLKAVYALILGEPKAGRYSAIGLGILGVLTITFGWFGI</sequence>
<feature type="transmembrane region" description="Helical" evidence="1">
    <location>
        <begin position="204"/>
        <end position="223"/>
    </location>
</feature>
<keyword evidence="1" id="KW-0472">Membrane</keyword>
<feature type="transmembrane region" description="Helical" evidence="1">
    <location>
        <begin position="266"/>
        <end position="288"/>
    </location>
</feature>
<evidence type="ECO:0000313" key="3">
    <source>
        <dbReference type="EMBL" id="MBO1928069.1"/>
    </source>
</evidence>
<feature type="transmembrane region" description="Helical" evidence="1">
    <location>
        <begin position="173"/>
        <end position="192"/>
    </location>
</feature>
<gene>
    <name evidence="3" type="ORF">J3998_10825</name>
</gene>
<accession>A0ABS3Q6T8</accession>
<feature type="domain" description="DUF4010" evidence="2">
    <location>
        <begin position="182"/>
        <end position="391"/>
    </location>
</feature>
<comment type="caution">
    <text evidence="3">The sequence shown here is derived from an EMBL/GenBank/DDBJ whole genome shotgun (WGS) entry which is preliminary data.</text>
</comment>
<dbReference type="PANTHER" id="PTHR39084">
    <property type="entry name" value="MEMBRANE PROTEIN-RELATED"/>
    <property type="match status" value="1"/>
</dbReference>
<reference evidence="3 4" key="1">
    <citation type="submission" date="2021-03" db="EMBL/GenBank/DDBJ databases">
        <title>Thiomicrorhabdus sp.nov.,novel sulfur-oxidizing bacteria isolated from coastal sediment.</title>
        <authorList>
            <person name="Liu X."/>
        </authorList>
    </citation>
    <scope>NUCLEOTIDE SEQUENCE [LARGE SCALE GENOMIC DNA]</scope>
    <source>
        <strain evidence="3 4">6S2-11</strain>
    </source>
</reference>
<dbReference type="EMBL" id="JAGETV010000025">
    <property type="protein sequence ID" value="MBO1928069.1"/>
    <property type="molecule type" value="Genomic_DNA"/>
</dbReference>
<dbReference type="Proteomes" id="UP000664835">
    <property type="component" value="Unassembled WGS sequence"/>
</dbReference>
<proteinExistence type="predicted"/>
<feature type="transmembrane region" description="Helical" evidence="1">
    <location>
        <begin position="398"/>
        <end position="416"/>
    </location>
</feature>
<dbReference type="Pfam" id="PF13194">
    <property type="entry name" value="DUF4010"/>
    <property type="match status" value="1"/>
</dbReference>
<dbReference type="PANTHER" id="PTHR39084:SF1">
    <property type="entry name" value="DUF4010 DOMAIN-CONTAINING PROTEIN"/>
    <property type="match status" value="1"/>
</dbReference>
<organism evidence="3 4">
    <name type="scientific">Thiomicrorhabdus marina</name>
    <dbReference type="NCBI Taxonomy" id="2818442"/>
    <lineage>
        <taxon>Bacteria</taxon>
        <taxon>Pseudomonadati</taxon>
        <taxon>Pseudomonadota</taxon>
        <taxon>Gammaproteobacteria</taxon>
        <taxon>Thiotrichales</taxon>
        <taxon>Piscirickettsiaceae</taxon>
        <taxon>Thiomicrorhabdus</taxon>
    </lineage>
</organism>
<evidence type="ECO:0000259" key="2">
    <source>
        <dbReference type="Pfam" id="PF13194"/>
    </source>
</evidence>
<feature type="transmembrane region" description="Helical" evidence="1">
    <location>
        <begin position="235"/>
        <end position="259"/>
    </location>
</feature>
<keyword evidence="1" id="KW-0812">Transmembrane</keyword>
<feature type="transmembrane region" description="Helical" evidence="1">
    <location>
        <begin position="144"/>
        <end position="161"/>
    </location>
</feature>